<dbReference type="InterPro" id="IPR002052">
    <property type="entry name" value="DNA_methylase_N6_adenine_CS"/>
</dbReference>
<evidence type="ECO:0000313" key="9">
    <source>
        <dbReference type="Proteomes" id="UP000186364"/>
    </source>
</evidence>
<comment type="catalytic activity">
    <reaction evidence="4 5">
        <text>L-glutaminyl-[peptide chain release factor] + S-adenosyl-L-methionine = N(5)-methyl-L-glutaminyl-[peptide chain release factor] + S-adenosyl-L-homocysteine + H(+)</text>
        <dbReference type="Rhea" id="RHEA:42896"/>
        <dbReference type="Rhea" id="RHEA-COMP:10271"/>
        <dbReference type="Rhea" id="RHEA-COMP:10272"/>
        <dbReference type="ChEBI" id="CHEBI:15378"/>
        <dbReference type="ChEBI" id="CHEBI:30011"/>
        <dbReference type="ChEBI" id="CHEBI:57856"/>
        <dbReference type="ChEBI" id="CHEBI:59789"/>
        <dbReference type="ChEBI" id="CHEBI:61891"/>
        <dbReference type="EC" id="2.1.1.297"/>
    </reaction>
</comment>
<dbReference type="EC" id="2.1.1.297" evidence="5"/>
<name>A0A1Q9B2C9_9HYPH</name>
<feature type="domain" description="Methyltransferase small" evidence="6">
    <location>
        <begin position="101"/>
        <end position="198"/>
    </location>
</feature>
<dbReference type="NCBIfam" id="TIGR03534">
    <property type="entry name" value="RF_mod_PrmC"/>
    <property type="match status" value="1"/>
</dbReference>
<dbReference type="PROSITE" id="PS00092">
    <property type="entry name" value="N6_MTASE"/>
    <property type="match status" value="1"/>
</dbReference>
<evidence type="ECO:0000256" key="5">
    <source>
        <dbReference type="HAMAP-Rule" id="MF_02126"/>
    </source>
</evidence>
<dbReference type="InterPro" id="IPR029063">
    <property type="entry name" value="SAM-dependent_MTases_sf"/>
</dbReference>
<gene>
    <name evidence="5" type="primary">prmC</name>
    <name evidence="8" type="ORF">BJF93_01605</name>
</gene>
<evidence type="ECO:0000313" key="8">
    <source>
        <dbReference type="EMBL" id="OLP62164.1"/>
    </source>
</evidence>
<dbReference type="PANTHER" id="PTHR18895">
    <property type="entry name" value="HEMK METHYLTRANSFERASE"/>
    <property type="match status" value="1"/>
</dbReference>
<protein>
    <recommendedName>
        <fullName evidence="5">Release factor glutamine methyltransferase</fullName>
        <shortName evidence="5">RF MTase</shortName>
        <ecNumber evidence="5">2.1.1.297</ecNumber>
    </recommendedName>
    <alternativeName>
        <fullName evidence="5">N5-glutamine methyltransferase PrmC</fullName>
    </alternativeName>
    <alternativeName>
        <fullName evidence="5">Protein-(glutamine-N5) MTase PrmC</fullName>
    </alternativeName>
    <alternativeName>
        <fullName evidence="5">Protein-glutamine N-methyltransferase PrmC</fullName>
    </alternativeName>
</protein>
<dbReference type="AlphaFoldDB" id="A0A1Q9B2C9"/>
<dbReference type="Gene3D" id="1.10.8.10">
    <property type="entry name" value="DNA helicase RuvA subunit, C-terminal domain"/>
    <property type="match status" value="1"/>
</dbReference>
<dbReference type="InterPro" id="IPR004556">
    <property type="entry name" value="HemK-like"/>
</dbReference>
<dbReference type="Gene3D" id="3.40.50.150">
    <property type="entry name" value="Vaccinia Virus protein VP39"/>
    <property type="match status" value="1"/>
</dbReference>
<feature type="binding site" evidence="5">
    <location>
        <begin position="127"/>
        <end position="131"/>
    </location>
    <ligand>
        <name>S-adenosyl-L-methionine</name>
        <dbReference type="ChEBI" id="CHEBI:59789"/>
    </ligand>
</feature>
<dbReference type="GO" id="GO:0102559">
    <property type="term" value="F:peptide chain release factor N(5)-glutamine methyltransferase activity"/>
    <property type="evidence" value="ECO:0007669"/>
    <property type="project" value="UniProtKB-EC"/>
</dbReference>
<comment type="function">
    <text evidence="5">Methylates the class 1 translation termination release factors RF1/PrfA and RF2/PrfB on the glutamine residue of the universally conserved GGQ motif.</text>
</comment>
<evidence type="ECO:0000256" key="3">
    <source>
        <dbReference type="ARBA" id="ARBA00022691"/>
    </source>
</evidence>
<keyword evidence="9" id="KW-1185">Reference proteome</keyword>
<accession>A0A1Q9B2C9</accession>
<evidence type="ECO:0000256" key="4">
    <source>
        <dbReference type="ARBA" id="ARBA00048391"/>
    </source>
</evidence>
<dbReference type="EMBL" id="MKIP01000028">
    <property type="protein sequence ID" value="OLP62164.1"/>
    <property type="molecule type" value="Genomic_DNA"/>
</dbReference>
<dbReference type="SUPFAM" id="SSF53335">
    <property type="entry name" value="S-adenosyl-L-methionine-dependent methyltransferases"/>
    <property type="match status" value="1"/>
</dbReference>
<comment type="similarity">
    <text evidence="5">Belongs to the protein N5-glutamine methyltransferase family. PrmC subfamily.</text>
</comment>
<dbReference type="RefSeq" id="WP_075625925.1">
    <property type="nucleotide sequence ID" value="NZ_FOAM01000014.1"/>
</dbReference>
<keyword evidence="2 5" id="KW-0808">Transferase</keyword>
<dbReference type="GO" id="GO:0003676">
    <property type="term" value="F:nucleic acid binding"/>
    <property type="evidence" value="ECO:0007669"/>
    <property type="project" value="InterPro"/>
</dbReference>
<evidence type="ECO:0000256" key="1">
    <source>
        <dbReference type="ARBA" id="ARBA00022603"/>
    </source>
</evidence>
<comment type="caution">
    <text evidence="8">The sequence shown here is derived from an EMBL/GenBank/DDBJ whole genome shotgun (WGS) entry which is preliminary data.</text>
</comment>
<organism evidence="8 9">
    <name type="scientific">Xaviernesmea oryzae</name>
    <dbReference type="NCBI Taxonomy" id="464029"/>
    <lineage>
        <taxon>Bacteria</taxon>
        <taxon>Pseudomonadati</taxon>
        <taxon>Pseudomonadota</taxon>
        <taxon>Alphaproteobacteria</taxon>
        <taxon>Hyphomicrobiales</taxon>
        <taxon>Rhizobiaceae</taxon>
        <taxon>Rhizobium/Agrobacterium group</taxon>
        <taxon>Xaviernesmea</taxon>
    </lineage>
</organism>
<feature type="domain" description="Release factor glutamine methyltransferase N-terminal" evidence="7">
    <location>
        <begin position="9"/>
        <end position="78"/>
    </location>
</feature>
<dbReference type="InterPro" id="IPR007848">
    <property type="entry name" value="Small_mtfrase_dom"/>
</dbReference>
<keyword evidence="3 5" id="KW-0949">S-adenosyl-L-methionine</keyword>
<feature type="binding site" evidence="5">
    <location>
        <position position="150"/>
    </location>
    <ligand>
        <name>S-adenosyl-L-methionine</name>
        <dbReference type="ChEBI" id="CHEBI:59789"/>
    </ligand>
</feature>
<sequence length="286" mass="30921">MSVDRLDALLVEARLALSQAGIDEPASEARRLVGECLGLSPVTLVTQGTTPVDAEAAARLRMAIARRAGGMPLHRILGRREFYGLSLSLSPETLEPRPDTEVLVDHLLPRARAIAQRRGTCRVIDLGTGTGAILLALLSEIPEAQGLATDISDEALATATHNAQANGLEGRFETVKSDWWEKISGQYDVIVSNPPYIVSSVMERLERNVLDYDPWRALDGGPDGLDAYRKLAEGADAHLKDEGIVGVEIGYDQKIAVIELFCAQGFQVLEAVSDLGGRDRALIFAR</sequence>
<dbReference type="PANTHER" id="PTHR18895:SF74">
    <property type="entry name" value="MTRF1L RELEASE FACTOR GLUTAMINE METHYLTRANSFERASE"/>
    <property type="match status" value="1"/>
</dbReference>
<dbReference type="Pfam" id="PF05175">
    <property type="entry name" value="MTS"/>
    <property type="match status" value="1"/>
</dbReference>
<keyword evidence="1 5" id="KW-0489">Methyltransferase</keyword>
<dbReference type="Proteomes" id="UP000186364">
    <property type="component" value="Unassembled WGS sequence"/>
</dbReference>
<proteinExistence type="inferred from homology"/>
<feature type="binding site" evidence="5">
    <location>
        <position position="193"/>
    </location>
    <ligand>
        <name>S-adenosyl-L-methionine</name>
        <dbReference type="ChEBI" id="CHEBI:59789"/>
    </ligand>
</feature>
<feature type="binding site" evidence="5">
    <location>
        <position position="179"/>
    </location>
    <ligand>
        <name>S-adenosyl-L-methionine</name>
        <dbReference type="ChEBI" id="CHEBI:59789"/>
    </ligand>
</feature>
<feature type="binding site" evidence="5">
    <location>
        <begin position="193"/>
        <end position="196"/>
    </location>
    <ligand>
        <name>substrate</name>
    </ligand>
</feature>
<dbReference type="InterPro" id="IPR040758">
    <property type="entry name" value="PrmC_N"/>
</dbReference>
<evidence type="ECO:0000259" key="6">
    <source>
        <dbReference type="Pfam" id="PF05175"/>
    </source>
</evidence>
<dbReference type="HAMAP" id="MF_02126">
    <property type="entry name" value="RF_methyltr_PrmC"/>
    <property type="match status" value="1"/>
</dbReference>
<reference evidence="8 9" key="1">
    <citation type="submission" date="2016-09" db="EMBL/GenBank/DDBJ databases">
        <title>Rhizobium sp. nov., a novel species isolated from the rice rhizosphere.</title>
        <authorList>
            <person name="Zhao J."/>
            <person name="Zhang X."/>
        </authorList>
    </citation>
    <scope>NUCLEOTIDE SEQUENCE [LARGE SCALE GENOMIC DNA]</scope>
    <source>
        <strain evidence="8 9">1.7048</strain>
    </source>
</reference>
<dbReference type="NCBIfam" id="TIGR00536">
    <property type="entry name" value="hemK_fam"/>
    <property type="match status" value="1"/>
</dbReference>
<dbReference type="InterPro" id="IPR050320">
    <property type="entry name" value="N5-glutamine_MTase"/>
</dbReference>
<dbReference type="Pfam" id="PF17827">
    <property type="entry name" value="PrmC_N"/>
    <property type="match status" value="1"/>
</dbReference>
<dbReference type="GO" id="GO:0032259">
    <property type="term" value="P:methylation"/>
    <property type="evidence" value="ECO:0007669"/>
    <property type="project" value="UniProtKB-KW"/>
</dbReference>
<evidence type="ECO:0000259" key="7">
    <source>
        <dbReference type="Pfam" id="PF17827"/>
    </source>
</evidence>
<dbReference type="OrthoDB" id="9800643at2"/>
<evidence type="ECO:0000256" key="2">
    <source>
        <dbReference type="ARBA" id="ARBA00022679"/>
    </source>
</evidence>
<dbReference type="InterPro" id="IPR019874">
    <property type="entry name" value="RF_methyltr_PrmC"/>
</dbReference>
<dbReference type="CDD" id="cd02440">
    <property type="entry name" value="AdoMet_MTases"/>
    <property type="match status" value="1"/>
</dbReference>